<organism evidence="5 6">
    <name type="scientific">Candidatus Bacteroides intestinipullorum</name>
    <dbReference type="NCBI Taxonomy" id="2838471"/>
    <lineage>
        <taxon>Bacteria</taxon>
        <taxon>Pseudomonadati</taxon>
        <taxon>Bacteroidota</taxon>
        <taxon>Bacteroidia</taxon>
        <taxon>Bacteroidales</taxon>
        <taxon>Bacteroidaceae</taxon>
        <taxon>Bacteroides</taxon>
    </lineage>
</organism>
<sequence length="515" mass="56498">MLIKVYGAAVIGIDATLITMEMNSTRGCTFFLVGLPDAAVKESYRRILSALQVSGMQLPQTHLVINMAPADIRKEGAAYDLPLAIGMLAATGVIQDAQNRLPRFLLMGELSLDGTLQPIKGVLPIAIKARELGFEGMIVPRVNAREAAVVNRLAVYGADNVREVVEFFEGKRELEPTVVNTREEFFARQSTFDYDFAEVKGQENVKRALEVAAAGGHNILLIGAPGSGKSMLAKRLPSILPPLSLGESLETTKIHSVAGKLGSEGGLITTRPFRSPHHTISNAAMTGGGANPQPGEISLAHNGILFLDELPEFSRNVLEVLRQPLEDRKITVARAKYSVEYPASFMLVASMNPCPCGYYNHPTKPCVCTPGQVQRYLNRISGPLLDRIDLQIEVTPLPFEKMADARPGESSAIIRERVIRARRIQEERYASEPGIYCNAQMNSRLLSRHARPDETGLRLLKAAMTRLNLSARAYDRILKVARTIADLEGAENILPGHLAEAIGYRNLDREDWATR</sequence>
<evidence type="ECO:0000313" key="5">
    <source>
        <dbReference type="EMBL" id="MBU3813287.1"/>
    </source>
</evidence>
<comment type="similarity">
    <text evidence="1">Belongs to the Mg-chelatase subunits D/I family. ComM subfamily.</text>
</comment>
<evidence type="ECO:0000313" key="6">
    <source>
        <dbReference type="Proteomes" id="UP000824236"/>
    </source>
</evidence>
<dbReference type="PANTHER" id="PTHR32039:SF7">
    <property type="entry name" value="COMPETENCE PROTEIN COMM"/>
    <property type="match status" value="1"/>
</dbReference>
<dbReference type="AlphaFoldDB" id="A0A9E2NN33"/>
<dbReference type="InterPro" id="IPR025158">
    <property type="entry name" value="Mg_chelat-rel_C"/>
</dbReference>
<dbReference type="Pfam" id="PF13541">
    <property type="entry name" value="ChlI"/>
    <property type="match status" value="1"/>
</dbReference>
<dbReference type="Proteomes" id="UP000824236">
    <property type="component" value="Unassembled WGS sequence"/>
</dbReference>
<dbReference type="PROSITE" id="PS00676">
    <property type="entry name" value="SIGMA54_INTERACT_2"/>
    <property type="match status" value="1"/>
</dbReference>
<dbReference type="Pfam" id="PF13335">
    <property type="entry name" value="Mg_chelatase_C"/>
    <property type="match status" value="1"/>
</dbReference>
<dbReference type="InterPro" id="IPR045006">
    <property type="entry name" value="CHLI-like"/>
</dbReference>
<dbReference type="SUPFAM" id="SSF54211">
    <property type="entry name" value="Ribosomal protein S5 domain 2-like"/>
    <property type="match status" value="1"/>
</dbReference>
<keyword evidence="3" id="KW-0067">ATP-binding</keyword>
<comment type="caution">
    <text evidence="5">The sequence shown here is derived from an EMBL/GenBank/DDBJ whole genome shotgun (WGS) entry which is preliminary data.</text>
</comment>
<dbReference type="SUPFAM" id="SSF52540">
    <property type="entry name" value="P-loop containing nucleoside triphosphate hydrolases"/>
    <property type="match status" value="1"/>
</dbReference>
<dbReference type="SMART" id="SM00382">
    <property type="entry name" value="AAA"/>
    <property type="match status" value="1"/>
</dbReference>
<evidence type="ECO:0000259" key="4">
    <source>
        <dbReference type="SMART" id="SM00382"/>
    </source>
</evidence>
<evidence type="ECO:0000256" key="3">
    <source>
        <dbReference type="ARBA" id="ARBA00022840"/>
    </source>
</evidence>
<accession>A0A9E2NN33</accession>
<keyword evidence="2" id="KW-0547">Nucleotide-binding</keyword>
<dbReference type="InterPro" id="IPR001208">
    <property type="entry name" value="MCM_dom"/>
</dbReference>
<proteinExistence type="inferred from homology"/>
<evidence type="ECO:0000256" key="2">
    <source>
        <dbReference type="ARBA" id="ARBA00022741"/>
    </source>
</evidence>
<protein>
    <submittedName>
        <fullName evidence="5">YifB family Mg chelatase-like AAA ATPase</fullName>
    </submittedName>
</protein>
<dbReference type="Pfam" id="PF01078">
    <property type="entry name" value="Mg_chelatase"/>
    <property type="match status" value="1"/>
</dbReference>
<evidence type="ECO:0000256" key="1">
    <source>
        <dbReference type="ARBA" id="ARBA00006354"/>
    </source>
</evidence>
<dbReference type="InterPro" id="IPR027417">
    <property type="entry name" value="P-loop_NTPase"/>
</dbReference>
<gene>
    <name evidence="5" type="ORF">H9791_02095</name>
</gene>
<name>A0A9E2NN33_9BACE</name>
<dbReference type="InterPro" id="IPR000523">
    <property type="entry name" value="Mg_chelatse_chII-like_cat_dom"/>
</dbReference>
<dbReference type="InterPro" id="IPR020568">
    <property type="entry name" value="Ribosomal_Su5_D2-typ_SF"/>
</dbReference>
<dbReference type="NCBIfam" id="TIGR00368">
    <property type="entry name" value="YifB family Mg chelatase-like AAA ATPase"/>
    <property type="match status" value="1"/>
</dbReference>
<dbReference type="InterPro" id="IPR003593">
    <property type="entry name" value="AAA+_ATPase"/>
</dbReference>
<dbReference type="Gene3D" id="3.40.50.300">
    <property type="entry name" value="P-loop containing nucleotide triphosphate hydrolases"/>
    <property type="match status" value="1"/>
</dbReference>
<dbReference type="InterPro" id="IPR014721">
    <property type="entry name" value="Ribsml_uS5_D2-typ_fold_subgr"/>
</dbReference>
<dbReference type="PANTHER" id="PTHR32039">
    <property type="entry name" value="MAGNESIUM-CHELATASE SUBUNIT CHLI"/>
    <property type="match status" value="1"/>
</dbReference>
<reference evidence="5" key="2">
    <citation type="submission" date="2021-04" db="EMBL/GenBank/DDBJ databases">
        <authorList>
            <person name="Gilroy R."/>
        </authorList>
    </citation>
    <scope>NUCLEOTIDE SEQUENCE</scope>
    <source>
        <strain evidence="5">B3-3758</strain>
    </source>
</reference>
<dbReference type="EMBL" id="JAHLFO010000020">
    <property type="protein sequence ID" value="MBU3813287.1"/>
    <property type="molecule type" value="Genomic_DNA"/>
</dbReference>
<feature type="domain" description="AAA+ ATPase" evidence="4">
    <location>
        <begin position="215"/>
        <end position="399"/>
    </location>
</feature>
<dbReference type="GO" id="GO:0003677">
    <property type="term" value="F:DNA binding"/>
    <property type="evidence" value="ECO:0007669"/>
    <property type="project" value="InterPro"/>
</dbReference>
<dbReference type="GO" id="GO:0005524">
    <property type="term" value="F:ATP binding"/>
    <property type="evidence" value="ECO:0007669"/>
    <property type="project" value="UniProtKB-KW"/>
</dbReference>
<dbReference type="Gene3D" id="3.30.230.10">
    <property type="match status" value="1"/>
</dbReference>
<dbReference type="InterPro" id="IPR004482">
    <property type="entry name" value="Mg_chelat-rel"/>
</dbReference>
<dbReference type="InterPro" id="IPR025943">
    <property type="entry name" value="Sigma_54_int_dom_ATP-bd_2"/>
</dbReference>
<dbReference type="PRINTS" id="PR01657">
    <property type="entry name" value="MCMFAMILY"/>
</dbReference>
<reference evidence="5" key="1">
    <citation type="journal article" date="2021" name="PeerJ">
        <title>Extensive microbial diversity within the chicken gut microbiome revealed by metagenomics and culture.</title>
        <authorList>
            <person name="Gilroy R."/>
            <person name="Ravi A."/>
            <person name="Getino M."/>
            <person name="Pursley I."/>
            <person name="Horton D.L."/>
            <person name="Alikhan N.F."/>
            <person name="Baker D."/>
            <person name="Gharbi K."/>
            <person name="Hall N."/>
            <person name="Watson M."/>
            <person name="Adriaenssens E.M."/>
            <person name="Foster-Nyarko E."/>
            <person name="Jarju S."/>
            <person name="Secka A."/>
            <person name="Antonio M."/>
            <person name="Oren A."/>
            <person name="Chaudhuri R.R."/>
            <person name="La Ragione R."/>
            <person name="Hildebrand F."/>
            <person name="Pallen M.J."/>
        </authorList>
    </citation>
    <scope>NUCLEOTIDE SEQUENCE</scope>
    <source>
        <strain evidence="5">B3-3758</strain>
    </source>
</reference>